<evidence type="ECO:0000313" key="2">
    <source>
        <dbReference type="EMBL" id="SIS25753.1"/>
    </source>
</evidence>
<organism evidence="2 3">
    <name type="scientific">Roseovarius nanhaiticus</name>
    <dbReference type="NCBI Taxonomy" id="573024"/>
    <lineage>
        <taxon>Bacteria</taxon>
        <taxon>Pseudomonadati</taxon>
        <taxon>Pseudomonadota</taxon>
        <taxon>Alphaproteobacteria</taxon>
        <taxon>Rhodobacterales</taxon>
        <taxon>Roseobacteraceae</taxon>
        <taxon>Roseovarius</taxon>
    </lineage>
</organism>
<reference evidence="2 3" key="1">
    <citation type="submission" date="2017-01" db="EMBL/GenBank/DDBJ databases">
        <authorList>
            <person name="Mah S.A."/>
            <person name="Swanson W.J."/>
            <person name="Moy G.W."/>
            <person name="Vacquier V.D."/>
        </authorList>
    </citation>
    <scope>NUCLEOTIDE SEQUENCE [LARGE SCALE GENOMIC DNA]</scope>
    <source>
        <strain evidence="2 3">DSM 29590</strain>
    </source>
</reference>
<accession>A0A1N7HLR0</accession>
<dbReference type="CDD" id="cd00761">
    <property type="entry name" value="Glyco_tranf_GTA_type"/>
    <property type="match status" value="1"/>
</dbReference>
<dbReference type="Proteomes" id="UP000186019">
    <property type="component" value="Unassembled WGS sequence"/>
</dbReference>
<dbReference type="STRING" id="573024.SAMN05216208_3344"/>
<dbReference type="Gene3D" id="3.90.550.10">
    <property type="entry name" value="Spore Coat Polysaccharide Biosynthesis Protein SpsA, Chain A"/>
    <property type="match status" value="1"/>
</dbReference>
<keyword evidence="2" id="KW-0808">Transferase</keyword>
<name>A0A1N7HLR0_9RHOB</name>
<evidence type="ECO:0000259" key="1">
    <source>
        <dbReference type="Pfam" id="PF00535"/>
    </source>
</evidence>
<dbReference type="SUPFAM" id="SSF53448">
    <property type="entry name" value="Nucleotide-diphospho-sugar transferases"/>
    <property type="match status" value="1"/>
</dbReference>
<evidence type="ECO:0000313" key="3">
    <source>
        <dbReference type="Proteomes" id="UP000186019"/>
    </source>
</evidence>
<dbReference type="AlphaFoldDB" id="A0A1N7HLR0"/>
<dbReference type="RefSeq" id="WP_083687166.1">
    <property type="nucleotide sequence ID" value="NZ_FOAC01000004.1"/>
</dbReference>
<feature type="domain" description="Glycosyltransferase 2-like" evidence="1">
    <location>
        <begin position="6"/>
        <end position="111"/>
    </location>
</feature>
<proteinExistence type="predicted"/>
<sequence>MTLALVICVRDDQRNLDRLLTQALQLGIFEQIVVVDDASRIPVRLQFDCMGPCRCPITLLRHRAPRGAGAARNAGLELVRTDHMIFFDSDDLFTKEIIDLWNDLRGQQFDFCVMRYQDSERGHFGGIGQTLHDEACWHRAGCVSAAPRRVSRDAIWSLAEANNFPWNKIYRTRFLRANAIRCTETRVHNDIELHWRSFAAARRIFVSTRLGAIHVVRPGGDRLTNQNDAARLDLFSALRPASDAVMHDDDDAPKLAFLRFSAGILTWGERVIAPDLRDAFAARRQQFLRSILTNDLYEAVLQKDPVLALRLMLMIAPETAKC</sequence>
<keyword evidence="3" id="KW-1185">Reference proteome</keyword>
<dbReference type="Pfam" id="PF00535">
    <property type="entry name" value="Glycos_transf_2"/>
    <property type="match status" value="1"/>
</dbReference>
<dbReference type="InterPro" id="IPR029044">
    <property type="entry name" value="Nucleotide-diphossugar_trans"/>
</dbReference>
<protein>
    <submittedName>
        <fullName evidence="2">Glycosyltransferase involved in cell wall bisynthesis</fullName>
    </submittedName>
</protein>
<dbReference type="OrthoDB" id="5291101at2"/>
<dbReference type="EMBL" id="FTNV01000004">
    <property type="protein sequence ID" value="SIS25753.1"/>
    <property type="molecule type" value="Genomic_DNA"/>
</dbReference>
<dbReference type="GO" id="GO:0016740">
    <property type="term" value="F:transferase activity"/>
    <property type="evidence" value="ECO:0007669"/>
    <property type="project" value="UniProtKB-KW"/>
</dbReference>
<gene>
    <name evidence="2" type="ORF">SAMN05421666_3368</name>
</gene>
<dbReference type="InterPro" id="IPR001173">
    <property type="entry name" value="Glyco_trans_2-like"/>
</dbReference>